<feature type="region of interest" description="Disordered" evidence="7">
    <location>
        <begin position="66"/>
        <end position="108"/>
    </location>
</feature>
<protein>
    <recommendedName>
        <fullName evidence="14">Multicopper oxidase</fullName>
    </recommendedName>
</protein>
<dbReference type="SUPFAM" id="SSF49503">
    <property type="entry name" value="Cupredoxins"/>
    <property type="match status" value="3"/>
</dbReference>
<dbReference type="Pfam" id="PF00394">
    <property type="entry name" value="Cu-oxidase"/>
    <property type="match status" value="1"/>
</dbReference>
<evidence type="ECO:0008006" key="14">
    <source>
        <dbReference type="Google" id="ProtNLM"/>
    </source>
</evidence>
<keyword evidence="13" id="KW-1185">Reference proteome</keyword>
<dbReference type="OrthoDB" id="5375558at2759"/>
<dbReference type="CDD" id="cd13857">
    <property type="entry name" value="CuRO_1_Diphenol_Ox"/>
    <property type="match status" value="1"/>
</dbReference>
<evidence type="ECO:0000256" key="6">
    <source>
        <dbReference type="ARBA" id="ARBA00023180"/>
    </source>
</evidence>
<keyword evidence="4" id="KW-0560">Oxidoreductase</keyword>
<dbReference type="InterPro" id="IPR033138">
    <property type="entry name" value="Cu_oxidase_CS"/>
</dbReference>
<accession>A0A0A1SQG3</accession>
<evidence type="ECO:0000256" key="1">
    <source>
        <dbReference type="ARBA" id="ARBA00010609"/>
    </source>
</evidence>
<dbReference type="GO" id="GO:0005507">
    <property type="term" value="F:copper ion binding"/>
    <property type="evidence" value="ECO:0007669"/>
    <property type="project" value="InterPro"/>
</dbReference>
<evidence type="ECO:0000313" key="12">
    <source>
        <dbReference type="EMBL" id="CEJ82633.1"/>
    </source>
</evidence>
<evidence type="ECO:0000313" key="13">
    <source>
        <dbReference type="Proteomes" id="UP000039046"/>
    </source>
</evidence>
<evidence type="ECO:0000256" key="4">
    <source>
        <dbReference type="ARBA" id="ARBA00023002"/>
    </source>
</evidence>
<evidence type="ECO:0000256" key="2">
    <source>
        <dbReference type="ARBA" id="ARBA00022723"/>
    </source>
</evidence>
<dbReference type="FunFam" id="2.60.40.420:FF:000071">
    <property type="entry name" value="Conidial pigment biosynthesis oxidase Abr1/brown 1"/>
    <property type="match status" value="1"/>
</dbReference>
<evidence type="ECO:0000256" key="3">
    <source>
        <dbReference type="ARBA" id="ARBA00022729"/>
    </source>
</evidence>
<keyword evidence="2" id="KW-0479">Metal-binding</keyword>
<dbReference type="Proteomes" id="UP000039046">
    <property type="component" value="Unassembled WGS sequence"/>
</dbReference>
<gene>
    <name evidence="12" type="ORF">VHEMI02685</name>
</gene>
<dbReference type="GO" id="GO:0016491">
    <property type="term" value="F:oxidoreductase activity"/>
    <property type="evidence" value="ECO:0007669"/>
    <property type="project" value="UniProtKB-KW"/>
</dbReference>
<dbReference type="PROSITE" id="PS00080">
    <property type="entry name" value="MULTICOPPER_OXIDASE2"/>
    <property type="match status" value="1"/>
</dbReference>
<dbReference type="HOGENOM" id="CLU_006504_7_1_1"/>
<dbReference type="PANTHER" id="PTHR11709">
    <property type="entry name" value="MULTI-COPPER OXIDASE"/>
    <property type="match status" value="1"/>
</dbReference>
<dbReference type="AlphaFoldDB" id="A0A0A1SQG3"/>
<feature type="transmembrane region" description="Helical" evidence="8">
    <location>
        <begin position="38"/>
        <end position="59"/>
    </location>
</feature>
<keyword evidence="8" id="KW-1133">Transmembrane helix</keyword>
<dbReference type="InterPro" id="IPR011706">
    <property type="entry name" value="Cu-oxidase_C"/>
</dbReference>
<dbReference type="STRING" id="1531966.A0A0A1SQG3"/>
<reference evidence="12 13" key="1">
    <citation type="journal article" date="2015" name="Genome Announc.">
        <title>Draft Genome Sequence and Gene Annotation of the Entomopathogenic Fungus Verticillium hemipterigenum.</title>
        <authorList>
            <person name="Horn F."/>
            <person name="Habel A."/>
            <person name="Scharf D.H."/>
            <person name="Dworschak J."/>
            <person name="Brakhage A.A."/>
            <person name="Guthke R."/>
            <person name="Hertweck C."/>
            <person name="Linde J."/>
        </authorList>
    </citation>
    <scope>NUCLEOTIDE SEQUENCE [LARGE SCALE GENOMIC DNA]</scope>
</reference>
<dbReference type="InterPro" id="IPR045087">
    <property type="entry name" value="Cu-oxidase_fam"/>
</dbReference>
<feature type="domain" description="Plastocyanin-like" evidence="11">
    <location>
        <begin position="153"/>
        <end position="263"/>
    </location>
</feature>
<feature type="domain" description="Plastocyanin-like" evidence="9">
    <location>
        <begin position="276"/>
        <end position="419"/>
    </location>
</feature>
<keyword evidence="6" id="KW-0325">Glycoprotein</keyword>
<dbReference type="Pfam" id="PF07732">
    <property type="entry name" value="Cu-oxidase_3"/>
    <property type="match status" value="1"/>
</dbReference>
<evidence type="ECO:0000256" key="8">
    <source>
        <dbReference type="SAM" id="Phobius"/>
    </source>
</evidence>
<evidence type="ECO:0000259" key="10">
    <source>
        <dbReference type="Pfam" id="PF07731"/>
    </source>
</evidence>
<dbReference type="InterPro" id="IPR011707">
    <property type="entry name" value="Cu-oxidase-like_N"/>
</dbReference>
<dbReference type="CDD" id="cd13910">
    <property type="entry name" value="CuRO_3_MCO_like_4"/>
    <property type="match status" value="1"/>
</dbReference>
<dbReference type="Gene3D" id="2.60.40.420">
    <property type="entry name" value="Cupredoxins - blue copper proteins"/>
    <property type="match status" value="3"/>
</dbReference>
<evidence type="ECO:0000256" key="7">
    <source>
        <dbReference type="SAM" id="MobiDB-lite"/>
    </source>
</evidence>
<feature type="region of interest" description="Disordered" evidence="7">
    <location>
        <begin position="1"/>
        <end position="32"/>
    </location>
</feature>
<evidence type="ECO:0000259" key="11">
    <source>
        <dbReference type="Pfam" id="PF07732"/>
    </source>
</evidence>
<name>A0A0A1SQG3_9HYPO</name>
<dbReference type="Pfam" id="PF07731">
    <property type="entry name" value="Cu-oxidase_2"/>
    <property type="match status" value="1"/>
</dbReference>
<sequence>MAPRDDTELEDQPFLAGGSPRRSNATPTPRRQSSSWKVAGFFLLVTITVFGLILIPFGIKADPNHPLEKGHGHDGMGMEMGHGHDAPAPKPEPEHKPEPEKTEHEAVTKPPVEVTPLGARLRDTSEYILDQAWDYHAAPQTREYKWTIANAGLNPDGIYRPMILINGQYPGPLIECNEGDTIVVNIDNKAINATSIHFHGLFQNGTNHMDGTVGITQCPIAPNTQFSYKFKVDGQSGTYWYHAHHSAQASDGLLGPLIIHSKKERELQKIDYDTDRIIMVQDHYHNLTSELLMNYLKSGNENDEPVPDNALINGRGVRKCADFPGWKCTDHTPALPTLDLEKDKRHRLRFINVGAFAEFQIQFDEHSFQVTEVDGTDIHPAQFHRLNILPGQRYSVILEQNKTASADTVWMRTRMVTHCFTTENKRLTAELNAVVRYFDAGSKPTGAAPEPKSIEWPEGIEIICRDLDIANLHPVIEHTVPAPTDTLRINASFVIGDWRLARGNFNYHSWIMNATSPSLHRVVDTPVKKARKDLAIAINSDIFDESKEYVMETSSVRTVDLTINNFDDGSHPFHLHGHKFYVMAIGEKGYPPEAKDLNAYLKEHKLGVNPLRRDTVTIQGYGWAIIRVVLDNPGMWAFHCHNAWHAEGGMLMQFLVQGDEVRKRGVGGQNMKAMCKLDGVTSGMRPDDGLWFGNFDD</sequence>
<keyword evidence="8" id="KW-0472">Membrane</keyword>
<evidence type="ECO:0000256" key="5">
    <source>
        <dbReference type="ARBA" id="ARBA00023008"/>
    </source>
</evidence>
<feature type="compositionally biased region" description="Polar residues" evidence="7">
    <location>
        <begin position="21"/>
        <end position="32"/>
    </location>
</feature>
<dbReference type="EMBL" id="CDHN01000001">
    <property type="protein sequence ID" value="CEJ82633.1"/>
    <property type="molecule type" value="Genomic_DNA"/>
</dbReference>
<keyword evidence="8" id="KW-0812">Transmembrane</keyword>
<dbReference type="PROSITE" id="PS00079">
    <property type="entry name" value="MULTICOPPER_OXIDASE1"/>
    <property type="match status" value="1"/>
</dbReference>
<dbReference type="InterPro" id="IPR002355">
    <property type="entry name" value="Cu_oxidase_Cu_BS"/>
</dbReference>
<keyword evidence="3" id="KW-0732">Signal</keyword>
<dbReference type="InterPro" id="IPR008972">
    <property type="entry name" value="Cupredoxin"/>
</dbReference>
<comment type="similarity">
    <text evidence="1">Belongs to the multicopper oxidase family.</text>
</comment>
<keyword evidence="5" id="KW-0186">Copper</keyword>
<organism evidence="12 13">
    <name type="scientific">[Torrubiella] hemipterigena</name>
    <dbReference type="NCBI Taxonomy" id="1531966"/>
    <lineage>
        <taxon>Eukaryota</taxon>
        <taxon>Fungi</taxon>
        <taxon>Dikarya</taxon>
        <taxon>Ascomycota</taxon>
        <taxon>Pezizomycotina</taxon>
        <taxon>Sordariomycetes</taxon>
        <taxon>Hypocreomycetidae</taxon>
        <taxon>Hypocreales</taxon>
        <taxon>Clavicipitaceae</taxon>
        <taxon>Clavicipitaceae incertae sedis</taxon>
        <taxon>'Torrubiella' clade</taxon>
    </lineage>
</organism>
<dbReference type="PANTHER" id="PTHR11709:SF414">
    <property type="entry name" value="ADR239WP"/>
    <property type="match status" value="1"/>
</dbReference>
<dbReference type="InterPro" id="IPR001117">
    <property type="entry name" value="Cu-oxidase_2nd"/>
</dbReference>
<proteinExistence type="inferred from homology"/>
<feature type="compositionally biased region" description="Basic and acidic residues" evidence="7">
    <location>
        <begin position="66"/>
        <end position="107"/>
    </location>
</feature>
<evidence type="ECO:0000259" key="9">
    <source>
        <dbReference type="Pfam" id="PF00394"/>
    </source>
</evidence>
<feature type="domain" description="Plastocyanin-like" evidence="10">
    <location>
        <begin position="533"/>
        <end position="657"/>
    </location>
</feature>